<dbReference type="Proteomes" id="UP000748025">
    <property type="component" value="Unassembled WGS sequence"/>
</dbReference>
<gene>
    <name evidence="1" type="ORF">E4U43_000547</name>
</gene>
<name>A0A9P7T028_9HYPO</name>
<evidence type="ECO:0000313" key="1">
    <source>
        <dbReference type="EMBL" id="KAG6005742.1"/>
    </source>
</evidence>
<protein>
    <submittedName>
        <fullName evidence="1">Uncharacterized protein</fullName>
    </submittedName>
</protein>
<accession>A0A9P7T028</accession>
<comment type="caution">
    <text evidence="1">The sequence shown here is derived from an EMBL/GenBank/DDBJ whole genome shotgun (WGS) entry which is preliminary data.</text>
</comment>
<organism evidence="1 2">
    <name type="scientific">Claviceps pusilla</name>
    <dbReference type="NCBI Taxonomy" id="123648"/>
    <lineage>
        <taxon>Eukaryota</taxon>
        <taxon>Fungi</taxon>
        <taxon>Dikarya</taxon>
        <taxon>Ascomycota</taxon>
        <taxon>Pezizomycotina</taxon>
        <taxon>Sordariomycetes</taxon>
        <taxon>Hypocreomycetidae</taxon>
        <taxon>Hypocreales</taxon>
        <taxon>Clavicipitaceae</taxon>
        <taxon>Claviceps</taxon>
    </lineage>
</organism>
<keyword evidence="2" id="KW-1185">Reference proteome</keyword>
<evidence type="ECO:0000313" key="2">
    <source>
        <dbReference type="Proteomes" id="UP000748025"/>
    </source>
</evidence>
<reference evidence="1" key="1">
    <citation type="journal article" date="2020" name="bioRxiv">
        <title>Whole genome comparisons of ergot fungi reveals the divergence and evolution of species within the genus Claviceps are the result of varying mechanisms driving genome evolution and host range expansion.</title>
        <authorList>
            <person name="Wyka S.A."/>
            <person name="Mondo S.J."/>
            <person name="Liu M."/>
            <person name="Dettman J."/>
            <person name="Nalam V."/>
            <person name="Broders K.D."/>
        </authorList>
    </citation>
    <scope>NUCLEOTIDE SEQUENCE</scope>
    <source>
        <strain evidence="1">CCC 602</strain>
    </source>
</reference>
<dbReference type="EMBL" id="SRPW01001161">
    <property type="protein sequence ID" value="KAG6005742.1"/>
    <property type="molecule type" value="Genomic_DNA"/>
</dbReference>
<sequence>MAEDEAPQPWLECRRRLRCGFWTYLSRQTGTANTGLKPNYAVLAVANSDVTFRYCTVRTVLAE</sequence>
<dbReference type="AlphaFoldDB" id="A0A9P7T028"/>
<proteinExistence type="predicted"/>